<evidence type="ECO:0000256" key="8">
    <source>
        <dbReference type="ARBA" id="ARBA00049348"/>
    </source>
</evidence>
<evidence type="ECO:0000256" key="4">
    <source>
        <dbReference type="ARBA" id="ARBA00022603"/>
    </source>
</evidence>
<comment type="catalytic activity">
    <reaction evidence="8 9">
        <text>a 6-O-methyl-2'-deoxyguanosine in DNA + L-cysteinyl-[protein] = S-methyl-L-cysteinyl-[protein] + a 2'-deoxyguanosine in DNA</text>
        <dbReference type="Rhea" id="RHEA:24000"/>
        <dbReference type="Rhea" id="RHEA-COMP:10131"/>
        <dbReference type="Rhea" id="RHEA-COMP:10132"/>
        <dbReference type="Rhea" id="RHEA-COMP:11367"/>
        <dbReference type="Rhea" id="RHEA-COMP:11368"/>
        <dbReference type="ChEBI" id="CHEBI:29950"/>
        <dbReference type="ChEBI" id="CHEBI:82612"/>
        <dbReference type="ChEBI" id="CHEBI:85445"/>
        <dbReference type="ChEBI" id="CHEBI:85448"/>
        <dbReference type="EC" id="2.1.1.63"/>
    </reaction>
</comment>
<dbReference type="InterPro" id="IPR008332">
    <property type="entry name" value="MethylG_MeTrfase_N"/>
</dbReference>
<dbReference type="Gene3D" id="1.10.10.10">
    <property type="entry name" value="Winged helix-like DNA-binding domain superfamily/Winged helix DNA-binding domain"/>
    <property type="match status" value="1"/>
</dbReference>
<evidence type="ECO:0000256" key="5">
    <source>
        <dbReference type="ARBA" id="ARBA00022679"/>
    </source>
</evidence>
<keyword evidence="7 9" id="KW-0234">DNA repair</keyword>
<keyword evidence="3 9" id="KW-0963">Cytoplasm</keyword>
<evidence type="ECO:0000259" key="11">
    <source>
        <dbReference type="Pfam" id="PF02870"/>
    </source>
</evidence>
<organism evidence="13 14">
    <name type="scientific">Pseudolactococcus chungangensis CAU 28 = DSM 22330</name>
    <dbReference type="NCBI Taxonomy" id="1122154"/>
    <lineage>
        <taxon>Bacteria</taxon>
        <taxon>Bacillati</taxon>
        <taxon>Bacillota</taxon>
        <taxon>Bacilli</taxon>
        <taxon>Lactobacillales</taxon>
        <taxon>Streptococcaceae</taxon>
        <taxon>Pseudolactococcus</taxon>
    </lineage>
</organism>
<dbReference type="InterPro" id="IPR036631">
    <property type="entry name" value="MGMT_N_sf"/>
</dbReference>
<dbReference type="Pfam" id="PF01035">
    <property type="entry name" value="DNA_binding_1"/>
    <property type="match status" value="1"/>
</dbReference>
<comment type="similarity">
    <text evidence="2 9">Belongs to the MGMT family.</text>
</comment>
<keyword evidence="6 9" id="KW-0227">DNA damage</keyword>
<comment type="catalytic activity">
    <reaction evidence="1 9">
        <text>a 4-O-methyl-thymidine in DNA + L-cysteinyl-[protein] = a thymidine in DNA + S-methyl-L-cysteinyl-[protein]</text>
        <dbReference type="Rhea" id="RHEA:53428"/>
        <dbReference type="Rhea" id="RHEA-COMP:10131"/>
        <dbReference type="Rhea" id="RHEA-COMP:10132"/>
        <dbReference type="Rhea" id="RHEA-COMP:13555"/>
        <dbReference type="Rhea" id="RHEA-COMP:13556"/>
        <dbReference type="ChEBI" id="CHEBI:29950"/>
        <dbReference type="ChEBI" id="CHEBI:82612"/>
        <dbReference type="ChEBI" id="CHEBI:137386"/>
        <dbReference type="ChEBI" id="CHEBI:137387"/>
        <dbReference type="EC" id="2.1.1.63"/>
    </reaction>
</comment>
<evidence type="ECO:0000256" key="9">
    <source>
        <dbReference type="HAMAP-Rule" id="MF_00772"/>
    </source>
</evidence>
<evidence type="ECO:0000256" key="6">
    <source>
        <dbReference type="ARBA" id="ARBA00022763"/>
    </source>
</evidence>
<dbReference type="InterPro" id="IPR036388">
    <property type="entry name" value="WH-like_DNA-bd_sf"/>
</dbReference>
<evidence type="ECO:0000313" key="14">
    <source>
        <dbReference type="Proteomes" id="UP000185655"/>
    </source>
</evidence>
<dbReference type="EMBL" id="JXJT01000007">
    <property type="protein sequence ID" value="PCS03909.1"/>
    <property type="molecule type" value="Genomic_DNA"/>
</dbReference>
<keyword evidence="15" id="KW-1185">Reference proteome</keyword>
<dbReference type="HAMAP" id="MF_00772">
    <property type="entry name" value="OGT"/>
    <property type="match status" value="1"/>
</dbReference>
<dbReference type="PROSITE" id="PS00374">
    <property type="entry name" value="MGMT"/>
    <property type="match status" value="1"/>
</dbReference>
<reference evidence="13 14" key="2">
    <citation type="submission" date="2016-11" db="EMBL/GenBank/DDBJ databases">
        <authorList>
            <person name="Jaros S."/>
            <person name="Januszkiewicz K."/>
            <person name="Wedrychowicz H."/>
        </authorList>
    </citation>
    <scope>NUCLEOTIDE SEQUENCE [LARGE SCALE GENOMIC DNA]</scope>
    <source>
        <strain evidence="13 14">DSM 22330</strain>
    </source>
</reference>
<feature type="domain" description="Methylated-DNA-[protein]-cysteine S-methyltransferase DNA binding" evidence="10">
    <location>
        <begin position="80"/>
        <end position="165"/>
    </location>
</feature>
<evidence type="ECO:0000313" key="12">
    <source>
        <dbReference type="EMBL" id="PCS03909.1"/>
    </source>
</evidence>
<dbReference type="GO" id="GO:0006307">
    <property type="term" value="P:DNA alkylation repair"/>
    <property type="evidence" value="ECO:0007669"/>
    <property type="project" value="UniProtKB-UniRule"/>
</dbReference>
<comment type="subcellular location">
    <subcellularLocation>
        <location evidence="9">Cytoplasm</location>
    </subcellularLocation>
</comment>
<dbReference type="NCBIfam" id="TIGR00589">
    <property type="entry name" value="ogt"/>
    <property type="match status" value="1"/>
</dbReference>
<evidence type="ECO:0000313" key="15">
    <source>
        <dbReference type="Proteomes" id="UP000218979"/>
    </source>
</evidence>
<dbReference type="SUPFAM" id="SSF53155">
    <property type="entry name" value="Methylated DNA-protein cysteine methyltransferase domain"/>
    <property type="match status" value="1"/>
</dbReference>
<sequence length="179" mass="19749">MFYQTTYSSPVGRLTLASDGESLTGLWLENQKYFAENFPETWNSNHHLSVFKATKKWLDDYFDGEQPAITELPLAPKGSEFRQAVWRLLQEIPYGQVITYGEIAKKIAAEMGRVSMSSQAVGGAVGHNPISIIIPCHRVVGSNGSLTGYAGGLANKIKLLTLETVEMTDLYLPQHGTAR</sequence>
<evidence type="ECO:0000259" key="10">
    <source>
        <dbReference type="Pfam" id="PF01035"/>
    </source>
</evidence>
<dbReference type="STRING" id="1122154.SAMN02746068_00664"/>
<accession>A0A1K2H914</accession>
<evidence type="ECO:0000256" key="7">
    <source>
        <dbReference type="ARBA" id="ARBA00023204"/>
    </source>
</evidence>
<dbReference type="InterPro" id="IPR036217">
    <property type="entry name" value="MethylDNA_cys_MeTrfase_DNAb"/>
</dbReference>
<comment type="miscellaneous">
    <text evidence="9">This enzyme catalyzes only one turnover and therefore is not strictly catalytic. According to one definition, an enzyme is a biocatalyst that acts repeatedly and over many reaction cycles.</text>
</comment>
<dbReference type="Proteomes" id="UP000185655">
    <property type="component" value="Unassembled WGS sequence"/>
</dbReference>
<keyword evidence="4 9" id="KW-0489">Methyltransferase</keyword>
<dbReference type="InterPro" id="IPR023546">
    <property type="entry name" value="MGMT"/>
</dbReference>
<gene>
    <name evidence="12" type="ORF">RR45_GL001937</name>
    <name evidence="13" type="ORF">SAMN02746068_00664</name>
</gene>
<dbReference type="GO" id="GO:0032259">
    <property type="term" value="P:methylation"/>
    <property type="evidence" value="ECO:0007669"/>
    <property type="project" value="UniProtKB-KW"/>
</dbReference>
<dbReference type="Pfam" id="PF02870">
    <property type="entry name" value="Methyltransf_1N"/>
    <property type="match status" value="1"/>
</dbReference>
<dbReference type="EMBL" id="FPKS01000003">
    <property type="protein sequence ID" value="SFZ72845.1"/>
    <property type="molecule type" value="Genomic_DNA"/>
</dbReference>
<proteinExistence type="inferred from homology"/>
<dbReference type="InterPro" id="IPR014048">
    <property type="entry name" value="MethylDNA_cys_MeTrfase_DNA-bd"/>
</dbReference>
<name>A0A1K2H914_9LACT</name>
<dbReference type="FunFam" id="1.10.10.10:FF:000214">
    <property type="entry name" value="Methylated-DNA--protein-cysteine methyltransferase"/>
    <property type="match status" value="1"/>
</dbReference>
<dbReference type="GO" id="GO:0003908">
    <property type="term" value="F:methylated-DNA-[protein]-cysteine S-methyltransferase activity"/>
    <property type="evidence" value="ECO:0007669"/>
    <property type="project" value="UniProtKB-UniRule"/>
</dbReference>
<dbReference type="CDD" id="cd06445">
    <property type="entry name" value="ATase"/>
    <property type="match status" value="1"/>
</dbReference>
<feature type="active site" description="Nucleophile; methyl group acceptor" evidence="9">
    <location>
        <position position="136"/>
    </location>
</feature>
<dbReference type="InterPro" id="IPR001497">
    <property type="entry name" value="MethylDNA_cys_MeTrfase_AS"/>
</dbReference>
<dbReference type="GO" id="GO:0005737">
    <property type="term" value="C:cytoplasm"/>
    <property type="evidence" value="ECO:0007669"/>
    <property type="project" value="UniProtKB-SubCell"/>
</dbReference>
<dbReference type="Proteomes" id="UP000218979">
    <property type="component" value="Unassembled WGS sequence"/>
</dbReference>
<dbReference type="SUPFAM" id="SSF46767">
    <property type="entry name" value="Methylated DNA-protein cysteine methyltransferase, C-terminal domain"/>
    <property type="match status" value="1"/>
</dbReference>
<dbReference type="EC" id="2.1.1.63" evidence="9"/>
<dbReference type="PANTHER" id="PTHR10815">
    <property type="entry name" value="METHYLATED-DNA--PROTEIN-CYSTEINE METHYLTRANSFERASE"/>
    <property type="match status" value="1"/>
</dbReference>
<dbReference type="OrthoDB" id="9802228at2"/>
<dbReference type="Gene3D" id="3.30.160.70">
    <property type="entry name" value="Methylated DNA-protein cysteine methyltransferase domain"/>
    <property type="match status" value="1"/>
</dbReference>
<reference evidence="12 15" key="1">
    <citation type="submission" date="2014-12" db="EMBL/GenBank/DDBJ databases">
        <title>Draft genome sequences of 10 type strains of Lactococcus.</title>
        <authorList>
            <person name="Sun Z."/>
            <person name="Zhong Z."/>
            <person name="Liu W."/>
            <person name="Zhang W."/>
            <person name="Zhang H."/>
        </authorList>
    </citation>
    <scope>NUCLEOTIDE SEQUENCE [LARGE SCALE GENOMIC DNA]</scope>
    <source>
        <strain evidence="12 15">DSM 22330</strain>
    </source>
</reference>
<keyword evidence="5 9" id="KW-0808">Transferase</keyword>
<feature type="domain" description="Methylguanine DNA methyltransferase ribonuclease-like" evidence="11">
    <location>
        <begin position="3"/>
        <end position="76"/>
    </location>
</feature>
<evidence type="ECO:0000256" key="2">
    <source>
        <dbReference type="ARBA" id="ARBA00008711"/>
    </source>
</evidence>
<dbReference type="RefSeq" id="WP_031365266.1">
    <property type="nucleotide sequence ID" value="NZ_FPKS01000003.1"/>
</dbReference>
<dbReference type="AlphaFoldDB" id="A0A1K2H914"/>
<dbReference type="PANTHER" id="PTHR10815:SF5">
    <property type="entry name" value="METHYLATED-DNA--PROTEIN-CYSTEINE METHYLTRANSFERASE"/>
    <property type="match status" value="1"/>
</dbReference>
<evidence type="ECO:0000313" key="13">
    <source>
        <dbReference type="EMBL" id="SFZ72845.1"/>
    </source>
</evidence>
<evidence type="ECO:0000256" key="3">
    <source>
        <dbReference type="ARBA" id="ARBA00022490"/>
    </source>
</evidence>
<evidence type="ECO:0000256" key="1">
    <source>
        <dbReference type="ARBA" id="ARBA00001286"/>
    </source>
</evidence>
<comment type="function">
    <text evidence="9">Involved in the cellular defense against the biological effects of O6-methylguanine (O6-MeG) and O4-methylthymine (O4-MeT) in DNA. Repairs the methylated nucleobase in DNA by stoichiometrically transferring the methyl group to a cysteine residue in the enzyme. This is a suicide reaction: the enzyme is irreversibly inactivated.</text>
</comment>
<protein>
    <recommendedName>
        <fullName evidence="9">Methylated-DNA--protein-cysteine methyltransferase</fullName>
        <ecNumber evidence="9">2.1.1.63</ecNumber>
    </recommendedName>
    <alternativeName>
        <fullName evidence="9">6-O-methylguanine-DNA methyltransferase</fullName>
        <shortName evidence="9">MGMT</shortName>
    </alternativeName>
    <alternativeName>
        <fullName evidence="9">O-6-methylguanine-DNA-alkyltransferase</fullName>
    </alternativeName>
</protein>